<evidence type="ECO:0000313" key="3">
    <source>
        <dbReference type="Proteomes" id="UP000606396"/>
    </source>
</evidence>
<accession>A0ABR8H3D2</accession>
<evidence type="ECO:0000313" key="2">
    <source>
        <dbReference type="EMBL" id="MBD2610335.1"/>
    </source>
</evidence>
<feature type="transmembrane region" description="Helical" evidence="1">
    <location>
        <begin position="20"/>
        <end position="43"/>
    </location>
</feature>
<name>A0ABR8H3D2_NOSPU</name>
<keyword evidence="3" id="KW-1185">Reference proteome</keyword>
<comment type="caution">
    <text evidence="2">The sequence shown here is derived from an EMBL/GenBank/DDBJ whole genome shotgun (WGS) entry which is preliminary data.</text>
</comment>
<evidence type="ECO:0000256" key="1">
    <source>
        <dbReference type="SAM" id="Phobius"/>
    </source>
</evidence>
<protein>
    <submittedName>
        <fullName evidence="2">Uncharacterized protein</fullName>
    </submittedName>
</protein>
<keyword evidence="1" id="KW-1133">Transmembrane helix</keyword>
<sequence length="77" mass="8885">MFCHCVRVASRRERSERNDILNLIMTIYLSANTVQLSLSFFSLRPSLTRRCANASLAVACGKPLRVYVKKIEFDQEF</sequence>
<organism evidence="2 3">
    <name type="scientific">Nostoc punctiforme FACHB-252</name>
    <dbReference type="NCBI Taxonomy" id="1357509"/>
    <lineage>
        <taxon>Bacteria</taxon>
        <taxon>Bacillati</taxon>
        <taxon>Cyanobacteriota</taxon>
        <taxon>Cyanophyceae</taxon>
        <taxon>Nostocales</taxon>
        <taxon>Nostocaceae</taxon>
        <taxon>Nostoc</taxon>
    </lineage>
</organism>
<dbReference type="EMBL" id="JACJTC010000002">
    <property type="protein sequence ID" value="MBD2610335.1"/>
    <property type="molecule type" value="Genomic_DNA"/>
</dbReference>
<proteinExistence type="predicted"/>
<keyword evidence="1" id="KW-0472">Membrane</keyword>
<dbReference type="Proteomes" id="UP000606396">
    <property type="component" value="Unassembled WGS sequence"/>
</dbReference>
<keyword evidence="1" id="KW-0812">Transmembrane</keyword>
<gene>
    <name evidence="2" type="ORF">H6G94_03425</name>
</gene>
<reference evidence="2 3" key="1">
    <citation type="journal article" date="2020" name="ISME J.">
        <title>Comparative genomics reveals insights into cyanobacterial evolution and habitat adaptation.</title>
        <authorList>
            <person name="Chen M.Y."/>
            <person name="Teng W.K."/>
            <person name="Zhao L."/>
            <person name="Hu C.X."/>
            <person name="Zhou Y.K."/>
            <person name="Han B.P."/>
            <person name="Song L.R."/>
            <person name="Shu W.S."/>
        </authorList>
    </citation>
    <scope>NUCLEOTIDE SEQUENCE [LARGE SCALE GENOMIC DNA]</scope>
    <source>
        <strain evidence="2 3">FACHB-252</strain>
    </source>
</reference>